<dbReference type="PROSITE" id="PS01162">
    <property type="entry name" value="QOR_ZETA_CRYSTAL"/>
    <property type="match status" value="1"/>
</dbReference>
<dbReference type="AlphaFoldDB" id="A0A3M8W8E5"/>
<dbReference type="InterPro" id="IPR020843">
    <property type="entry name" value="ER"/>
</dbReference>
<evidence type="ECO:0000313" key="4">
    <source>
        <dbReference type="EMBL" id="RNG26326.1"/>
    </source>
</evidence>
<dbReference type="InterPro" id="IPR013154">
    <property type="entry name" value="ADH-like_N"/>
</dbReference>
<keyword evidence="1" id="KW-0521">NADP</keyword>
<keyword evidence="5" id="KW-1185">Reference proteome</keyword>
<dbReference type="EMBL" id="RIBZ01000197">
    <property type="protein sequence ID" value="RNG26326.1"/>
    <property type="molecule type" value="Genomic_DNA"/>
</dbReference>
<evidence type="ECO:0000313" key="5">
    <source>
        <dbReference type="Proteomes" id="UP000275401"/>
    </source>
</evidence>
<dbReference type="GO" id="GO:0003960">
    <property type="term" value="F:quinone reductase (NADPH) activity"/>
    <property type="evidence" value="ECO:0007669"/>
    <property type="project" value="TreeGrafter"/>
</dbReference>
<protein>
    <submittedName>
        <fullName evidence="4">NADPH:quinone reductase</fullName>
    </submittedName>
</protein>
<dbReference type="GO" id="GO:0008270">
    <property type="term" value="F:zinc ion binding"/>
    <property type="evidence" value="ECO:0007669"/>
    <property type="project" value="InterPro"/>
</dbReference>
<dbReference type="Pfam" id="PF13602">
    <property type="entry name" value="ADH_zinc_N_2"/>
    <property type="match status" value="1"/>
</dbReference>
<dbReference type="SMART" id="SM00829">
    <property type="entry name" value="PKS_ER"/>
    <property type="match status" value="1"/>
</dbReference>
<dbReference type="GO" id="GO:0070402">
    <property type="term" value="F:NADPH binding"/>
    <property type="evidence" value="ECO:0007669"/>
    <property type="project" value="TreeGrafter"/>
</dbReference>
<dbReference type="Pfam" id="PF08240">
    <property type="entry name" value="ADH_N"/>
    <property type="match status" value="1"/>
</dbReference>
<organism evidence="4 5">
    <name type="scientific">Streptomyces botrytidirepellens</name>
    <dbReference type="NCBI Taxonomy" id="2486417"/>
    <lineage>
        <taxon>Bacteria</taxon>
        <taxon>Bacillati</taxon>
        <taxon>Actinomycetota</taxon>
        <taxon>Actinomycetes</taxon>
        <taxon>Kitasatosporales</taxon>
        <taxon>Streptomycetaceae</taxon>
        <taxon>Streptomyces</taxon>
    </lineage>
</organism>
<dbReference type="Gene3D" id="3.40.50.720">
    <property type="entry name" value="NAD(P)-binding Rossmann-like Domain"/>
    <property type="match status" value="1"/>
</dbReference>
<dbReference type="InterPro" id="IPR011032">
    <property type="entry name" value="GroES-like_sf"/>
</dbReference>
<dbReference type="Gene3D" id="3.90.180.10">
    <property type="entry name" value="Medium-chain alcohol dehydrogenases, catalytic domain"/>
    <property type="match status" value="1"/>
</dbReference>
<proteinExistence type="predicted"/>
<dbReference type="PANTHER" id="PTHR48106">
    <property type="entry name" value="QUINONE OXIDOREDUCTASE PIG3-RELATED"/>
    <property type="match status" value="1"/>
</dbReference>
<sequence length="327" mass="33322">MRAVTIPRFGGAEVLEYTEAEEPVPGPGQVAIDVTHAGVNYAEILFRQGAVDVPLPYVPGIEAAGRIRALGDGVSGLRVGQPVTALTMTMGGGYGAVAVTDAHLVAPLPDDADRALMAAVPSNSTTAWLVLGEVARLRKGERVLVHAAAGGAGSQLGQVARLLGAGQVVGTVGSPDKIEAATAFGYDKVVLRDDLPGAVAGLTDGRGFDVAVDPVGGAARRASLDALAQGGRLVAMGNASGADDVPFSANELWFSGKGVLGFNLGALSGERPEAVSAVLRQAVGAVLDGELRVDVGQVLPLRDATEAHRRLESGRTTGKLVLAMEQE</sequence>
<evidence type="ECO:0000256" key="2">
    <source>
        <dbReference type="ARBA" id="ARBA00023002"/>
    </source>
</evidence>
<evidence type="ECO:0000259" key="3">
    <source>
        <dbReference type="SMART" id="SM00829"/>
    </source>
</evidence>
<evidence type="ECO:0000256" key="1">
    <source>
        <dbReference type="ARBA" id="ARBA00022857"/>
    </source>
</evidence>
<gene>
    <name evidence="4" type="ORF">EEJ42_15265</name>
</gene>
<feature type="domain" description="Enoyl reductase (ER)" evidence="3">
    <location>
        <begin position="10"/>
        <end position="322"/>
    </location>
</feature>
<dbReference type="SUPFAM" id="SSF51735">
    <property type="entry name" value="NAD(P)-binding Rossmann-fold domains"/>
    <property type="match status" value="1"/>
</dbReference>
<name>A0A3M8W8E5_9ACTN</name>
<dbReference type="GO" id="GO:0005829">
    <property type="term" value="C:cytosol"/>
    <property type="evidence" value="ECO:0007669"/>
    <property type="project" value="TreeGrafter"/>
</dbReference>
<reference evidence="4 5" key="1">
    <citation type="submission" date="2018-11" db="EMBL/GenBank/DDBJ databases">
        <title>The Potential of Streptomyces as Biocontrol Agents against the Tomato grey mould, Botrytis cinerea (Gray mold) Frontiers in Microbiology.</title>
        <authorList>
            <person name="Li D."/>
        </authorList>
    </citation>
    <scope>NUCLEOTIDE SEQUENCE [LARGE SCALE GENOMIC DNA]</scope>
    <source>
        <strain evidence="4 5">NEAU-LD23</strain>
    </source>
</reference>
<dbReference type="SUPFAM" id="SSF50129">
    <property type="entry name" value="GroES-like"/>
    <property type="match status" value="1"/>
</dbReference>
<comment type="caution">
    <text evidence="4">The sequence shown here is derived from an EMBL/GenBank/DDBJ whole genome shotgun (WGS) entry which is preliminary data.</text>
</comment>
<dbReference type="RefSeq" id="WP_123100491.1">
    <property type="nucleotide sequence ID" value="NZ_RIBZ01000197.1"/>
</dbReference>
<dbReference type="Proteomes" id="UP000275401">
    <property type="component" value="Unassembled WGS sequence"/>
</dbReference>
<dbReference type="InterPro" id="IPR002364">
    <property type="entry name" value="Quin_OxRdtase/zeta-crystal_CS"/>
</dbReference>
<keyword evidence="2" id="KW-0560">Oxidoreductase</keyword>
<dbReference type="InterPro" id="IPR036291">
    <property type="entry name" value="NAD(P)-bd_dom_sf"/>
</dbReference>
<dbReference type="GO" id="GO:0035925">
    <property type="term" value="F:mRNA 3'-UTR AU-rich region binding"/>
    <property type="evidence" value="ECO:0007669"/>
    <property type="project" value="TreeGrafter"/>
</dbReference>
<accession>A0A3M8W8E5</accession>
<dbReference type="PANTHER" id="PTHR48106:SF13">
    <property type="entry name" value="QUINONE OXIDOREDUCTASE-RELATED"/>
    <property type="match status" value="1"/>
</dbReference>